<dbReference type="STRING" id="335541.Swol_1385"/>
<feature type="transmembrane region" description="Helical" evidence="1">
    <location>
        <begin position="22"/>
        <end position="47"/>
    </location>
</feature>
<gene>
    <name evidence="2" type="ordered locus">Swol_1385</name>
</gene>
<dbReference type="EMBL" id="CP000448">
    <property type="protein sequence ID" value="ABI68692.1"/>
    <property type="molecule type" value="Genomic_DNA"/>
</dbReference>
<keyword evidence="3" id="KW-1185">Reference proteome</keyword>
<keyword evidence="1" id="KW-0812">Transmembrane</keyword>
<keyword evidence="1" id="KW-0472">Membrane</keyword>
<dbReference type="Proteomes" id="UP000001968">
    <property type="component" value="Chromosome"/>
</dbReference>
<accession>Q0AX62</accession>
<dbReference type="AlphaFoldDB" id="Q0AX62"/>
<reference evidence="3" key="1">
    <citation type="journal article" date="2010" name="Environ. Microbiol.">
        <title>The genome of Syntrophomonas wolfei: new insights into syntrophic metabolism and biohydrogen production.</title>
        <authorList>
            <person name="Sieber J.R."/>
            <person name="Sims D.R."/>
            <person name="Han C."/>
            <person name="Kim E."/>
            <person name="Lykidis A."/>
            <person name="Lapidus A.L."/>
            <person name="McDonnald E."/>
            <person name="Rohlin L."/>
            <person name="Culley D.E."/>
            <person name="Gunsalus R."/>
            <person name="McInerney M.J."/>
        </authorList>
    </citation>
    <scope>NUCLEOTIDE SEQUENCE [LARGE SCALE GENOMIC DNA]</scope>
    <source>
        <strain evidence="3">DSM 2245B / Goettingen</strain>
    </source>
</reference>
<evidence type="ECO:0000256" key="1">
    <source>
        <dbReference type="SAM" id="Phobius"/>
    </source>
</evidence>
<dbReference type="KEGG" id="swo:Swol_1385"/>
<evidence type="ECO:0000313" key="2">
    <source>
        <dbReference type="EMBL" id="ABI68692.1"/>
    </source>
</evidence>
<organism evidence="2 3">
    <name type="scientific">Syntrophomonas wolfei subsp. wolfei (strain DSM 2245B / Goettingen)</name>
    <dbReference type="NCBI Taxonomy" id="335541"/>
    <lineage>
        <taxon>Bacteria</taxon>
        <taxon>Bacillati</taxon>
        <taxon>Bacillota</taxon>
        <taxon>Clostridia</taxon>
        <taxon>Eubacteriales</taxon>
        <taxon>Syntrophomonadaceae</taxon>
        <taxon>Syntrophomonas</taxon>
    </lineage>
</organism>
<dbReference type="HOGENOM" id="CLU_2453584_0_0_9"/>
<keyword evidence="1" id="KW-1133">Transmembrane helix</keyword>
<name>Q0AX62_SYNWW</name>
<sequence length="89" mass="10496">MSRVDIPWNIKLCNPIISLNRFLTVAVVAITGIIAFNTVFFIAQMFIHLGFQNYLNRIHYTKWQKDLWKDKTVKEISEASMEYKRTDSI</sequence>
<evidence type="ECO:0000313" key="3">
    <source>
        <dbReference type="Proteomes" id="UP000001968"/>
    </source>
</evidence>
<proteinExistence type="predicted"/>
<protein>
    <submittedName>
        <fullName evidence="2">Uncharacterized protein</fullName>
    </submittedName>
</protein>